<keyword evidence="2" id="KW-1133">Transmembrane helix</keyword>
<feature type="transmembrane region" description="Helical" evidence="2">
    <location>
        <begin position="333"/>
        <end position="359"/>
    </location>
</feature>
<reference evidence="4" key="1">
    <citation type="submission" date="2021-01" db="EMBL/GenBank/DDBJ databases">
        <authorList>
            <person name="Kaushik A."/>
        </authorList>
    </citation>
    <scope>NUCLEOTIDE SEQUENCE</scope>
    <source>
        <strain evidence="4">AG4-R118</strain>
    </source>
</reference>
<dbReference type="Pfam" id="PF20153">
    <property type="entry name" value="DUF6535"/>
    <property type="match status" value="1"/>
</dbReference>
<feature type="compositionally biased region" description="Basic and acidic residues" evidence="1">
    <location>
        <begin position="18"/>
        <end position="29"/>
    </location>
</feature>
<keyword evidence="2" id="KW-0812">Transmembrane</keyword>
<evidence type="ECO:0000313" key="5">
    <source>
        <dbReference type="Proteomes" id="UP000663888"/>
    </source>
</evidence>
<proteinExistence type="predicted"/>
<feature type="transmembrane region" description="Helical" evidence="2">
    <location>
        <begin position="284"/>
        <end position="312"/>
    </location>
</feature>
<organism evidence="4 5">
    <name type="scientific">Rhizoctonia solani</name>
    <dbReference type="NCBI Taxonomy" id="456999"/>
    <lineage>
        <taxon>Eukaryota</taxon>
        <taxon>Fungi</taxon>
        <taxon>Dikarya</taxon>
        <taxon>Basidiomycota</taxon>
        <taxon>Agaricomycotina</taxon>
        <taxon>Agaricomycetes</taxon>
        <taxon>Cantharellales</taxon>
        <taxon>Ceratobasidiaceae</taxon>
        <taxon>Rhizoctonia</taxon>
    </lineage>
</organism>
<evidence type="ECO:0000256" key="1">
    <source>
        <dbReference type="SAM" id="MobiDB-lite"/>
    </source>
</evidence>
<evidence type="ECO:0000259" key="3">
    <source>
        <dbReference type="Pfam" id="PF20153"/>
    </source>
</evidence>
<feature type="region of interest" description="Disordered" evidence="1">
    <location>
        <begin position="1"/>
        <end position="63"/>
    </location>
</feature>
<gene>
    <name evidence="4" type="ORF">RDB_LOCUS120079</name>
</gene>
<dbReference type="AlphaFoldDB" id="A0A8H3CBX7"/>
<feature type="transmembrane region" description="Helical" evidence="2">
    <location>
        <begin position="198"/>
        <end position="217"/>
    </location>
</feature>
<evidence type="ECO:0000313" key="4">
    <source>
        <dbReference type="EMBL" id="CAE6478312.1"/>
    </source>
</evidence>
<keyword evidence="2" id="KW-0472">Membrane</keyword>
<protein>
    <recommendedName>
        <fullName evidence="3">DUF6535 domain-containing protein</fullName>
    </recommendedName>
</protein>
<dbReference type="InterPro" id="IPR045338">
    <property type="entry name" value="DUF6535"/>
</dbReference>
<feature type="compositionally biased region" description="Basic and acidic residues" evidence="1">
    <location>
        <begin position="36"/>
        <end position="54"/>
    </location>
</feature>
<dbReference type="Proteomes" id="UP000663888">
    <property type="component" value="Unassembled WGS sequence"/>
</dbReference>
<evidence type="ECO:0000256" key="2">
    <source>
        <dbReference type="SAM" id="Phobius"/>
    </source>
</evidence>
<comment type="caution">
    <text evidence="4">The sequence shown here is derived from an EMBL/GenBank/DDBJ whole genome shotgun (WGS) entry which is preliminary data.</text>
</comment>
<feature type="transmembrane region" description="Helical" evidence="2">
    <location>
        <begin position="123"/>
        <end position="140"/>
    </location>
</feature>
<accession>A0A8H3CBX7</accession>
<dbReference type="EMBL" id="CAJMWX010001271">
    <property type="protein sequence ID" value="CAE6478312.1"/>
    <property type="molecule type" value="Genomic_DNA"/>
</dbReference>
<feature type="transmembrane region" description="Helical" evidence="2">
    <location>
        <begin position="254"/>
        <end position="278"/>
    </location>
</feature>
<feature type="domain" description="DUF6535" evidence="3">
    <location>
        <begin position="99"/>
        <end position="278"/>
    </location>
</feature>
<name>A0A8H3CBX7_9AGAM</name>
<sequence length="971" mass="108315">MSALVGGSGNSAYARSRTTQDVKREKSDSSEDSSSDETKSAHQPESRLETHDSRLSQPKSNNIQVDFAATTARNVEEYPLTGTSAHPDEYGLGREAKLWKTYVKETDSWDGELVDGWNKSLDVLLVFAALSSAIVTAFIVESSNLLQEDPADVSAQTLLLISQTLMAMANNTQPIELPSSTSSDSPFSPSRTAIVVNALWYLSLALSVSTSFLAILAKEWCHSFMTGRTGHPCLQARRRQRKWTMLERWKMRELILVLPSLMHLSLLLFAIGLCIYVWDLNPTVAIPVICVCGIIVGFYVWSSLTASILEYFPYTTMASMVLRSGVVKPLRTVIRYTFAAILMLFYIGAAIIILCLVAATMCLPSWGYTVAGWVNPMLTWFLKVADWFVAEKPEDPDEEPSQDIIASQAISWMITNCEVPRSVDIALQAIASANKQLPREPLEQCNAALVISRRLGSGDLYTKADSRLVSQYIRALFVLGSSPDPTIDSHKDELEIMIRDLQAGSKNQVMNLITDGNFSPNAQNLEALRIGSNAPHQCLTLVKNPTGAGPLPLLQVVHLLQDHLSDTKPLHPAALLSLVNAVAMLASCAPSNGTSNPAHIIIQLIHSVLSTPPTNRSTLFEMSGILAACALSQGRSNASSELDQLNRLARTEQSLRALADYMQGKKSSEIVFWSGVLELSSHPDAYGLDEPLESEWIPSTPEISPQEITETSMIQHLHQHATVAFSDTVDKLFSTPDIDTELLEQYVENIYRAYNVAQIRTAPTQVYVFLLECLSHSNVQDELPQKCTHIFSQLTFPRLSLELVRWIGDREIIPKLREGVKRWPDEIKFTAACHLWLLFTLYLDTPEPLPILQEQLGAELEKYKPVKCEREELEKIRRSLGKKVEDIWRWPHRNRLVVDEFGVFAYRFMECLLEQQKRPKSDPRWKQINKGLVDIPQELRGLSSFIGAGSRKDEGAHIALDVPMSDLDIKS</sequence>